<dbReference type="STRING" id="33968.BMS77_08220"/>
<feature type="transmembrane region" description="Helical" evidence="7">
    <location>
        <begin position="129"/>
        <end position="153"/>
    </location>
</feature>
<dbReference type="RefSeq" id="WP_004911607.1">
    <property type="nucleotide sequence ID" value="NZ_MPLS01000003.1"/>
</dbReference>
<dbReference type="PANTHER" id="PTHR30465">
    <property type="entry name" value="INNER MEMBRANE ABC TRANSPORTER"/>
    <property type="match status" value="1"/>
</dbReference>
<evidence type="ECO:0000313" key="8">
    <source>
        <dbReference type="EMBL" id="ORI98538.1"/>
    </source>
</evidence>
<dbReference type="EMBL" id="MPLS01000003">
    <property type="protein sequence ID" value="ORI98538.1"/>
    <property type="molecule type" value="Genomic_DNA"/>
</dbReference>
<feature type="transmembrane region" description="Helical" evidence="7">
    <location>
        <begin position="272"/>
        <end position="298"/>
    </location>
</feature>
<dbReference type="InterPro" id="IPR000515">
    <property type="entry name" value="MetI-like"/>
</dbReference>
<comment type="caution">
    <text evidence="8">The sequence shown here is derived from an EMBL/GenBank/DDBJ whole genome shotgun (WGS) entry which is preliminary data.</text>
</comment>
<dbReference type="InterPro" id="IPR035906">
    <property type="entry name" value="MetI-like_sf"/>
</dbReference>
<dbReference type="AlphaFoldDB" id="A0A1X0VFQ4"/>
<evidence type="ECO:0000256" key="4">
    <source>
        <dbReference type="ARBA" id="ARBA00022692"/>
    </source>
</evidence>
<reference evidence="8 9" key="1">
    <citation type="journal article" date="2017" name="Front. Microbiol.">
        <title>Genomic Characterization of Dairy Associated Leuconostoc Species and Diversity of Leuconostocs in Undefined Mixed Mesophilic Starter Cultures.</title>
        <authorList>
            <person name="Frantzen C.A."/>
            <person name="Kot W."/>
            <person name="Pedersen T.B."/>
            <person name="Ardo Y.M."/>
            <person name="Broadbent J.R."/>
            <person name="Neve H."/>
            <person name="Hansen L.H."/>
            <person name="Dal Bello F."/>
            <person name="Ostlie H.M."/>
            <person name="Kleppen H.P."/>
            <person name="Vogensen F.K."/>
            <person name="Holo H."/>
        </authorList>
    </citation>
    <scope>NUCLEOTIDE SEQUENCE [LARGE SCALE GENOMIC DNA]</scope>
    <source>
        <strain evidence="8 9">LMGCF08</strain>
    </source>
</reference>
<dbReference type="eggNOG" id="COG0601">
    <property type="taxonomic scope" value="Bacteria"/>
</dbReference>
<evidence type="ECO:0000256" key="2">
    <source>
        <dbReference type="ARBA" id="ARBA00022448"/>
    </source>
</evidence>
<protein>
    <submittedName>
        <fullName evidence="8">Peptide ABC transporter permease</fullName>
    </submittedName>
</protein>
<dbReference type="PROSITE" id="PS50928">
    <property type="entry name" value="ABC_TM1"/>
    <property type="match status" value="1"/>
</dbReference>
<evidence type="ECO:0000313" key="9">
    <source>
        <dbReference type="Proteomes" id="UP000192288"/>
    </source>
</evidence>
<dbReference type="Pfam" id="PF00528">
    <property type="entry name" value="BPD_transp_1"/>
    <property type="match status" value="1"/>
</dbReference>
<keyword evidence="3" id="KW-1003">Cell membrane</keyword>
<feature type="transmembrane region" description="Helical" evidence="7">
    <location>
        <begin position="173"/>
        <end position="191"/>
    </location>
</feature>
<dbReference type="Proteomes" id="UP000192288">
    <property type="component" value="Unassembled WGS sequence"/>
</dbReference>
<feature type="transmembrane region" description="Helical" evidence="7">
    <location>
        <begin position="95"/>
        <end position="117"/>
    </location>
</feature>
<comment type="similarity">
    <text evidence="7">Belongs to the binding-protein-dependent transport system permease family.</text>
</comment>
<accession>A0A1X0VFQ4</accession>
<feature type="transmembrane region" description="Helical" evidence="7">
    <location>
        <begin position="230"/>
        <end position="252"/>
    </location>
</feature>
<dbReference type="InterPro" id="IPR045621">
    <property type="entry name" value="BPD_transp_1_N"/>
</dbReference>
<dbReference type="Pfam" id="PF19300">
    <property type="entry name" value="BPD_transp_1_N"/>
    <property type="match status" value="1"/>
</dbReference>
<organism evidence="8 9">
    <name type="scientific">Leuconostoc pseudomesenteroides</name>
    <dbReference type="NCBI Taxonomy" id="33968"/>
    <lineage>
        <taxon>Bacteria</taxon>
        <taxon>Bacillati</taxon>
        <taxon>Bacillota</taxon>
        <taxon>Bacilli</taxon>
        <taxon>Lactobacillales</taxon>
        <taxon>Lactobacillaceae</taxon>
        <taxon>Leuconostoc</taxon>
    </lineage>
</organism>
<dbReference type="GO" id="GO:0005886">
    <property type="term" value="C:plasma membrane"/>
    <property type="evidence" value="ECO:0007669"/>
    <property type="project" value="UniProtKB-SubCell"/>
</dbReference>
<evidence type="ECO:0000256" key="6">
    <source>
        <dbReference type="ARBA" id="ARBA00023136"/>
    </source>
</evidence>
<dbReference type="CDD" id="cd06261">
    <property type="entry name" value="TM_PBP2"/>
    <property type="match status" value="1"/>
</dbReference>
<dbReference type="GO" id="GO:0055085">
    <property type="term" value="P:transmembrane transport"/>
    <property type="evidence" value="ECO:0007669"/>
    <property type="project" value="InterPro"/>
</dbReference>
<evidence type="ECO:0000256" key="7">
    <source>
        <dbReference type="RuleBase" id="RU363032"/>
    </source>
</evidence>
<evidence type="ECO:0000256" key="5">
    <source>
        <dbReference type="ARBA" id="ARBA00022989"/>
    </source>
</evidence>
<keyword evidence="5 7" id="KW-1133">Transmembrane helix</keyword>
<feature type="transmembrane region" description="Helical" evidence="7">
    <location>
        <begin position="9"/>
        <end position="30"/>
    </location>
</feature>
<keyword evidence="4 7" id="KW-0812">Transmembrane</keyword>
<dbReference type="PANTHER" id="PTHR30465:SF74">
    <property type="entry name" value="OLIGOPEPTIDE TRANSPORT SYSTEM PERMEASE PROTEIN OPPB"/>
    <property type="match status" value="1"/>
</dbReference>
<gene>
    <name evidence="8" type="ORF">BMR96_01755</name>
</gene>
<dbReference type="Gene3D" id="1.10.3720.10">
    <property type="entry name" value="MetI-like"/>
    <property type="match status" value="1"/>
</dbReference>
<evidence type="ECO:0000256" key="3">
    <source>
        <dbReference type="ARBA" id="ARBA00022475"/>
    </source>
</evidence>
<evidence type="ECO:0000256" key="1">
    <source>
        <dbReference type="ARBA" id="ARBA00004651"/>
    </source>
</evidence>
<keyword evidence="2 7" id="KW-0813">Transport</keyword>
<proteinExistence type="inferred from homology"/>
<dbReference type="GeneID" id="97229504"/>
<sequence>MVKYILKRLALLIFTLFLVITATFFLMQIMPGTPFNNPKLTPQMIAQLNKAYGLDLPLWQQYLHYLVNAFRGDFGTSFQYQNQSVSMLIGQRLPISAQLGAQALVVGVIAGLLMGAASARNKNNKIDGLLGVVSTLGISVPSFILGIIFLYLFGFKWPLFPVSGWGDSFSQSVLPTLALAVTPAAVVTRFVRSEMIEALSSDYVQLARAKGLSEKEVVNKHAYRNSMIPVLTLIGPMAAGLLTGSTLIENIFSIPGIGQQFVSSIPTKDFPVIMGTTIVYALMLMVMILITDILTAIVDPRVRLQ</sequence>
<dbReference type="SUPFAM" id="SSF161098">
    <property type="entry name" value="MetI-like"/>
    <property type="match status" value="1"/>
</dbReference>
<name>A0A1X0VFQ4_LEUPS</name>
<keyword evidence="6 7" id="KW-0472">Membrane</keyword>
<comment type="subcellular location">
    <subcellularLocation>
        <location evidence="1 7">Cell membrane</location>
        <topology evidence="1 7">Multi-pass membrane protein</topology>
    </subcellularLocation>
</comment>